<dbReference type="HOGENOM" id="CLU_2333358_0_0_1"/>
<name>A0A067MYY3_BOTB1</name>
<evidence type="ECO:0008006" key="4">
    <source>
        <dbReference type="Google" id="ProtNLM"/>
    </source>
</evidence>
<feature type="signal peptide" evidence="1">
    <location>
        <begin position="1"/>
        <end position="19"/>
    </location>
</feature>
<sequence length="98" mass="10206">MHFAVLSLLILASSTTAAAQAAQDRLPQGQDTTCVGDCLNKAVDNCLQMQGERNVCRASCGGAIQSAFLQCVDNACAPNLAPVAKDMAKSFCGIPRSM</sequence>
<accession>A0A067MYY3</accession>
<dbReference type="AlphaFoldDB" id="A0A067MYY3"/>
<reference evidence="3" key="1">
    <citation type="journal article" date="2014" name="Proc. Natl. Acad. Sci. U.S.A.">
        <title>Extensive sampling of basidiomycete genomes demonstrates inadequacy of the white-rot/brown-rot paradigm for wood decay fungi.</title>
        <authorList>
            <person name="Riley R."/>
            <person name="Salamov A.A."/>
            <person name="Brown D.W."/>
            <person name="Nagy L.G."/>
            <person name="Floudas D."/>
            <person name="Held B.W."/>
            <person name="Levasseur A."/>
            <person name="Lombard V."/>
            <person name="Morin E."/>
            <person name="Otillar R."/>
            <person name="Lindquist E.A."/>
            <person name="Sun H."/>
            <person name="LaButti K.M."/>
            <person name="Schmutz J."/>
            <person name="Jabbour D."/>
            <person name="Luo H."/>
            <person name="Baker S.E."/>
            <person name="Pisabarro A.G."/>
            <person name="Walton J.D."/>
            <person name="Blanchette R.A."/>
            <person name="Henrissat B."/>
            <person name="Martin F."/>
            <person name="Cullen D."/>
            <person name="Hibbett D.S."/>
            <person name="Grigoriev I.V."/>
        </authorList>
    </citation>
    <scope>NUCLEOTIDE SEQUENCE [LARGE SCALE GENOMIC DNA]</scope>
    <source>
        <strain evidence="3">FD-172 SS1</strain>
    </source>
</reference>
<gene>
    <name evidence="2" type="ORF">BOTBODRAFT_30488</name>
</gene>
<evidence type="ECO:0000313" key="3">
    <source>
        <dbReference type="Proteomes" id="UP000027195"/>
    </source>
</evidence>
<keyword evidence="1" id="KW-0732">Signal</keyword>
<dbReference type="EMBL" id="KL198025">
    <property type="protein sequence ID" value="KDQ17117.1"/>
    <property type="molecule type" value="Genomic_DNA"/>
</dbReference>
<evidence type="ECO:0000313" key="2">
    <source>
        <dbReference type="EMBL" id="KDQ17117.1"/>
    </source>
</evidence>
<feature type="chain" id="PRO_5001641674" description="Extracellular membrane protein CFEM domain-containing protein" evidence="1">
    <location>
        <begin position="20"/>
        <end position="98"/>
    </location>
</feature>
<protein>
    <recommendedName>
        <fullName evidence="4">Extracellular membrane protein CFEM domain-containing protein</fullName>
    </recommendedName>
</protein>
<proteinExistence type="predicted"/>
<dbReference type="InParanoid" id="A0A067MYY3"/>
<keyword evidence="3" id="KW-1185">Reference proteome</keyword>
<evidence type="ECO:0000256" key="1">
    <source>
        <dbReference type="SAM" id="SignalP"/>
    </source>
</evidence>
<organism evidence="2 3">
    <name type="scientific">Botryobasidium botryosum (strain FD-172 SS1)</name>
    <dbReference type="NCBI Taxonomy" id="930990"/>
    <lineage>
        <taxon>Eukaryota</taxon>
        <taxon>Fungi</taxon>
        <taxon>Dikarya</taxon>
        <taxon>Basidiomycota</taxon>
        <taxon>Agaricomycotina</taxon>
        <taxon>Agaricomycetes</taxon>
        <taxon>Cantharellales</taxon>
        <taxon>Botryobasidiaceae</taxon>
        <taxon>Botryobasidium</taxon>
    </lineage>
</organism>
<dbReference type="Proteomes" id="UP000027195">
    <property type="component" value="Unassembled WGS sequence"/>
</dbReference>